<evidence type="ECO:0000313" key="3">
    <source>
        <dbReference type="EMBL" id="QEK38300.1"/>
    </source>
</evidence>
<dbReference type="PANTHER" id="PTHR47817:SF2">
    <property type="entry name" value="OS04G0686300 PROTEIN"/>
    <property type="match status" value="1"/>
</dbReference>
<dbReference type="AlphaFoldDB" id="A0A5C0UF12"/>
<gene>
    <name evidence="3" type="ORF">FZC35_01410</name>
</gene>
<dbReference type="Gene3D" id="3.30.1200.10">
    <property type="entry name" value="YggU-like"/>
    <property type="match status" value="1"/>
</dbReference>
<accession>A0A5C0UF12</accession>
<evidence type="ECO:0000256" key="1">
    <source>
        <dbReference type="ARBA" id="ARBA00010364"/>
    </source>
</evidence>
<evidence type="ECO:0000313" key="4">
    <source>
        <dbReference type="Proteomes" id="UP000325155"/>
    </source>
</evidence>
<dbReference type="OrthoDB" id="9801972at2"/>
<dbReference type="SUPFAM" id="SSF69786">
    <property type="entry name" value="YggU-like"/>
    <property type="match status" value="1"/>
</dbReference>
<dbReference type="PANTHER" id="PTHR47817">
    <property type="entry name" value="OS04G0686300 PROTEIN"/>
    <property type="match status" value="1"/>
</dbReference>
<dbReference type="InterPro" id="IPR036591">
    <property type="entry name" value="YggU-like_sf"/>
</dbReference>
<proteinExistence type="inferred from homology"/>
<dbReference type="Proteomes" id="UP000325155">
    <property type="component" value="Chromosome"/>
</dbReference>
<protein>
    <recommendedName>
        <fullName evidence="2">UPF0235 protein FZC35_01410</fullName>
    </recommendedName>
</protein>
<comment type="similarity">
    <text evidence="1 2">Belongs to the UPF0235 family.</text>
</comment>
<dbReference type="SMART" id="SM01152">
    <property type="entry name" value="DUF167"/>
    <property type="match status" value="1"/>
</dbReference>
<dbReference type="Pfam" id="PF02594">
    <property type="entry name" value="DUF167"/>
    <property type="match status" value="1"/>
</dbReference>
<dbReference type="NCBIfam" id="TIGR00251">
    <property type="entry name" value="DUF167 family protein"/>
    <property type="match status" value="1"/>
</dbReference>
<reference evidence="3 4" key="1">
    <citation type="submission" date="2019-08" db="EMBL/GenBank/DDBJ databases">
        <title>Highly reduced genomes of protist endosymbionts show evolutionary convergence.</title>
        <authorList>
            <person name="George E."/>
            <person name="Husnik F."/>
            <person name="Tashyreva D."/>
            <person name="Prokopchuk G."/>
            <person name="Horak A."/>
            <person name="Kwong W.K."/>
            <person name="Lukes J."/>
            <person name="Keeling P.J."/>
        </authorList>
    </citation>
    <scope>NUCLEOTIDE SEQUENCE [LARGE SCALE GENOMIC DNA]</scope>
    <source>
        <strain evidence="3">1605</strain>
    </source>
</reference>
<evidence type="ECO:0000256" key="2">
    <source>
        <dbReference type="HAMAP-Rule" id="MF_00634"/>
    </source>
</evidence>
<name>A0A5C0UF12_9PROT</name>
<dbReference type="InterPro" id="IPR003746">
    <property type="entry name" value="DUF167"/>
</dbReference>
<dbReference type="KEGG" id="cip:FZC35_01410"/>
<organism evidence="3 4">
    <name type="scientific">Candidatus Cytomitobacter indipagum</name>
    <dbReference type="NCBI Taxonomy" id="2601575"/>
    <lineage>
        <taxon>Bacteria</taxon>
        <taxon>Pseudomonadati</taxon>
        <taxon>Pseudomonadota</taxon>
        <taxon>Alphaproteobacteria</taxon>
        <taxon>Holosporales</taxon>
        <taxon>Holosporaceae</taxon>
        <taxon>Candidatus Cytomitobacter</taxon>
    </lineage>
</organism>
<dbReference type="HAMAP" id="MF_00634">
    <property type="entry name" value="UPF0235"/>
    <property type="match status" value="1"/>
</dbReference>
<sequence>MTKCYQEAHESCLQDFIEKLQDLNDITIKIKVTPKAKSSRIKKDKDLYKVYVTEPAKNGKANKAVIELIAKQFGVSKSNVIIKSGLTSREKIILIKAN</sequence>
<dbReference type="EMBL" id="CP043315">
    <property type="protein sequence ID" value="QEK38300.1"/>
    <property type="molecule type" value="Genomic_DNA"/>
</dbReference>
<keyword evidence="4" id="KW-1185">Reference proteome</keyword>